<evidence type="ECO:0000259" key="2">
    <source>
        <dbReference type="PROSITE" id="PS50174"/>
    </source>
</evidence>
<dbReference type="AlphaFoldDB" id="A0AAV9M3S1"/>
<feature type="compositionally biased region" description="Polar residues" evidence="1">
    <location>
        <begin position="232"/>
        <end position="248"/>
    </location>
</feature>
<comment type="caution">
    <text evidence="3">The sequence shown here is derived from an EMBL/GenBank/DDBJ whole genome shotgun (WGS) entry which is preliminary data.</text>
</comment>
<name>A0AAV9M3S1_9SOLN</name>
<dbReference type="Proteomes" id="UP001311915">
    <property type="component" value="Unassembled WGS sequence"/>
</dbReference>
<sequence>MRLFSQSLSGEALEWFTSHETRQWSSWNALAKDFIERFAYNVEIVPDRYSLEKIKQKSNESYREFAYRWRKEAARVRPPMSEKEIVEVFVRVQEPEYYDRIMLLVGAKFAEIVKVGETIEDGLRTGKIARVAASPGSSGLLKKKREDVSSISFEGKKTPRKSLSYQGRHRPSQSSYPVYTPLPNYQSTPPPICQTPLPVYQTPSYHYRNVTPNCANIQANYQTPPPAPLYQNTLPNYQAPQPNYQTHSYPRYQAPRPNAPNYHQMPPPQQGNYDPPRPRFEKKPARVFTPLVESRTKLFERLNAAGYIHPVGPKPVDTSSKFYRPDQRCAYHSNNVGHDTEDCINLKHKIQDLIDQKVVSLQTVEPNVNSNPLPNHGGVTINMIETDDDWCVTKAIVPIASDNLEKAVASLSIRDKKEFVILTPEKVVALVPQETLARPKFVIETAVTQGMTRSREQSKRPISEAEAEEFWRKMQPKDYSIVKHLEKTPAQISVWALLMSSQMHRQALMKALDDTYVPVGTNSDNLAAMINQVVRGHRISFCDEELPFEGRMHNKALHVTVMCRDKIINRVLIDDGSGLNICPLSTLRQLKFDLGKLQQNQVNVRAFDGVQRDTLGAVNLDVQIGPAEFKVEFQVLDINTSYNLLLGRPFIHMAGAVPSTLHQLMKFVWKDQELVIYGEGSHSNGYAPIVDNVSRGCDFYTVELVNATGDDLASQPPMPSVYKMIATVMLRSGFEPGFGLGKHFQGIVEPIKIPARGVKFGLGYVPKDDEAEMKSKSVDQALSRPIPHLYQSFPVREYVNDDGLGEGICGLFEEIDAVVEDKAETSGIRDAEPAEQLQNWTSTPILISRSSG</sequence>
<dbReference type="PROSITE" id="PS50174">
    <property type="entry name" value="G_PATCH"/>
    <property type="match status" value="1"/>
</dbReference>
<feature type="region of interest" description="Disordered" evidence="1">
    <location>
        <begin position="139"/>
        <end position="175"/>
    </location>
</feature>
<accession>A0AAV9M3S1</accession>
<dbReference type="InterPro" id="IPR005162">
    <property type="entry name" value="Retrotrans_gag_dom"/>
</dbReference>
<dbReference type="PANTHER" id="PTHR32108">
    <property type="entry name" value="DNA-DIRECTED RNA POLYMERASE SUBUNIT ALPHA"/>
    <property type="match status" value="1"/>
</dbReference>
<dbReference type="CDD" id="cd00303">
    <property type="entry name" value="retropepsin_like"/>
    <property type="match status" value="1"/>
</dbReference>
<dbReference type="Gene3D" id="2.40.70.10">
    <property type="entry name" value="Acid Proteases"/>
    <property type="match status" value="1"/>
</dbReference>
<keyword evidence="4" id="KW-1185">Reference proteome</keyword>
<evidence type="ECO:0000313" key="4">
    <source>
        <dbReference type="Proteomes" id="UP001311915"/>
    </source>
</evidence>
<dbReference type="SMART" id="SM00443">
    <property type="entry name" value="G_patch"/>
    <property type="match status" value="1"/>
</dbReference>
<dbReference type="Pfam" id="PF01585">
    <property type="entry name" value="G-patch"/>
    <property type="match status" value="1"/>
</dbReference>
<protein>
    <recommendedName>
        <fullName evidence="2">G-patch domain-containing protein</fullName>
    </recommendedName>
</protein>
<reference evidence="3 4" key="1">
    <citation type="submission" date="2023-10" db="EMBL/GenBank/DDBJ databases">
        <title>Genome-Wide Identification Analysis in wild type Solanum Pinnatisectum Reveals Some Genes Defensing Phytophthora Infestans.</title>
        <authorList>
            <person name="Sun C."/>
        </authorList>
    </citation>
    <scope>NUCLEOTIDE SEQUENCE [LARGE SCALE GENOMIC DNA]</scope>
    <source>
        <strain evidence="3">LQN</strain>
        <tissue evidence="3">Leaf</tissue>
    </source>
</reference>
<dbReference type="InterPro" id="IPR021109">
    <property type="entry name" value="Peptidase_aspartic_dom_sf"/>
</dbReference>
<evidence type="ECO:0000256" key="1">
    <source>
        <dbReference type="SAM" id="MobiDB-lite"/>
    </source>
</evidence>
<organism evidence="3 4">
    <name type="scientific">Solanum pinnatisectum</name>
    <name type="common">tansyleaf nightshade</name>
    <dbReference type="NCBI Taxonomy" id="50273"/>
    <lineage>
        <taxon>Eukaryota</taxon>
        <taxon>Viridiplantae</taxon>
        <taxon>Streptophyta</taxon>
        <taxon>Embryophyta</taxon>
        <taxon>Tracheophyta</taxon>
        <taxon>Spermatophyta</taxon>
        <taxon>Magnoliopsida</taxon>
        <taxon>eudicotyledons</taxon>
        <taxon>Gunneridae</taxon>
        <taxon>Pentapetalae</taxon>
        <taxon>asterids</taxon>
        <taxon>lamiids</taxon>
        <taxon>Solanales</taxon>
        <taxon>Solanaceae</taxon>
        <taxon>Solanoideae</taxon>
        <taxon>Solaneae</taxon>
        <taxon>Solanum</taxon>
    </lineage>
</organism>
<dbReference type="EMBL" id="JAWPEI010000003">
    <property type="protein sequence ID" value="KAK4731525.1"/>
    <property type="molecule type" value="Genomic_DNA"/>
</dbReference>
<gene>
    <name evidence="3" type="ORF">R3W88_024513</name>
</gene>
<dbReference type="GO" id="GO:0003676">
    <property type="term" value="F:nucleic acid binding"/>
    <property type="evidence" value="ECO:0007669"/>
    <property type="project" value="InterPro"/>
</dbReference>
<dbReference type="InterPro" id="IPR000467">
    <property type="entry name" value="G_patch_dom"/>
</dbReference>
<proteinExistence type="predicted"/>
<dbReference type="Pfam" id="PF03732">
    <property type="entry name" value="Retrotrans_gag"/>
    <property type="match status" value="1"/>
</dbReference>
<feature type="domain" description="G-patch" evidence="2">
    <location>
        <begin position="728"/>
        <end position="767"/>
    </location>
</feature>
<dbReference type="PANTHER" id="PTHR32108:SF6">
    <property type="entry name" value="GAG-PRO"/>
    <property type="match status" value="1"/>
</dbReference>
<feature type="region of interest" description="Disordered" evidence="1">
    <location>
        <begin position="232"/>
        <end position="274"/>
    </location>
</feature>
<evidence type="ECO:0000313" key="3">
    <source>
        <dbReference type="EMBL" id="KAK4731525.1"/>
    </source>
</evidence>